<protein>
    <submittedName>
        <fullName evidence="4">Glycosyl transferase group 1</fullName>
    </submittedName>
</protein>
<feature type="domain" description="Glycosyltransferase subfamily 4-like N-terminal" evidence="3">
    <location>
        <begin position="16"/>
        <end position="180"/>
    </location>
</feature>
<sequence>MTIAIDIRALAGGLQGGIQEYILQLLPELVNLDRSIKFKLFFNAHRQRISAQSQWLKQSNVELVQTNLSNQWLMARTGWFARPFLDELAGGADVWFSPHFFPVALSKCCHLVTTFHDLSWVRHPEFFSWRQRLWHHWLVDPHTLAQRAKQIIAVSHSTRSDLVELYKLPAEKISMIHSGIGADFFQPVSAVELVAVQKKYKLPKDFFLFLGTLEPRKNVAGVITAFLRLKKAPVVPESVELVLAGGAGWQHDRLIKLAQQSFWSNQVHFIGAPDSVDRPALYQLARVFVYPSWFEGFGFPPLEAMAGGTPVITSHNSSFPETSGPAALMINPSSISQLSDAMHQLWNDENLRQQLILAGKIQSTKFNWQKTAEETLNVLTEP</sequence>
<proteinExistence type="predicted"/>
<feature type="domain" description="Glycosyl transferase family 1" evidence="2">
    <location>
        <begin position="202"/>
        <end position="360"/>
    </location>
</feature>
<dbReference type="SUPFAM" id="SSF53756">
    <property type="entry name" value="UDP-Glycosyltransferase/glycogen phosphorylase"/>
    <property type="match status" value="1"/>
</dbReference>
<evidence type="ECO:0000313" key="4">
    <source>
        <dbReference type="EMBL" id="KKU19858.1"/>
    </source>
</evidence>
<dbReference type="AlphaFoldDB" id="A0A0G1QQ10"/>
<dbReference type="InterPro" id="IPR028098">
    <property type="entry name" value="Glyco_trans_4-like_N"/>
</dbReference>
<dbReference type="PANTHER" id="PTHR46401:SF2">
    <property type="entry name" value="GLYCOSYLTRANSFERASE WBBK-RELATED"/>
    <property type="match status" value="1"/>
</dbReference>
<dbReference type="EMBL" id="LCLS01000047">
    <property type="protein sequence ID" value="KKU19858.1"/>
    <property type="molecule type" value="Genomic_DNA"/>
</dbReference>
<dbReference type="GO" id="GO:0009103">
    <property type="term" value="P:lipopolysaccharide biosynthetic process"/>
    <property type="evidence" value="ECO:0007669"/>
    <property type="project" value="TreeGrafter"/>
</dbReference>
<gene>
    <name evidence="4" type="ORF">UX31_C0047G0004</name>
</gene>
<evidence type="ECO:0000259" key="2">
    <source>
        <dbReference type="Pfam" id="PF00534"/>
    </source>
</evidence>
<accession>A0A0G1QQ10</accession>
<dbReference type="Proteomes" id="UP000034107">
    <property type="component" value="Unassembled WGS sequence"/>
</dbReference>
<evidence type="ECO:0000313" key="5">
    <source>
        <dbReference type="Proteomes" id="UP000034107"/>
    </source>
</evidence>
<dbReference type="GO" id="GO:0016757">
    <property type="term" value="F:glycosyltransferase activity"/>
    <property type="evidence" value="ECO:0007669"/>
    <property type="project" value="InterPro"/>
</dbReference>
<dbReference type="FunFam" id="3.40.50.2000:FF:000119">
    <property type="entry name" value="Glycosyl transferase group 1"/>
    <property type="match status" value="1"/>
</dbReference>
<reference evidence="4 5" key="1">
    <citation type="journal article" date="2015" name="Nature">
        <title>rRNA introns, odd ribosomes, and small enigmatic genomes across a large radiation of phyla.</title>
        <authorList>
            <person name="Brown C.T."/>
            <person name="Hug L.A."/>
            <person name="Thomas B.C."/>
            <person name="Sharon I."/>
            <person name="Castelle C.J."/>
            <person name="Singh A."/>
            <person name="Wilkins M.J."/>
            <person name="Williams K.H."/>
            <person name="Banfield J.F."/>
        </authorList>
    </citation>
    <scope>NUCLEOTIDE SEQUENCE [LARGE SCALE GENOMIC DNA]</scope>
</reference>
<evidence type="ECO:0000259" key="3">
    <source>
        <dbReference type="Pfam" id="PF13439"/>
    </source>
</evidence>
<name>A0A0G1QQ10_9BACT</name>
<dbReference type="Gene3D" id="3.40.50.2000">
    <property type="entry name" value="Glycogen Phosphorylase B"/>
    <property type="match status" value="2"/>
</dbReference>
<dbReference type="Pfam" id="PF13439">
    <property type="entry name" value="Glyco_transf_4"/>
    <property type="match status" value="1"/>
</dbReference>
<keyword evidence="1 4" id="KW-0808">Transferase</keyword>
<evidence type="ECO:0000256" key="1">
    <source>
        <dbReference type="ARBA" id="ARBA00022679"/>
    </source>
</evidence>
<organism evidence="4 5">
    <name type="scientific">Candidatus Nomurabacteria bacterium GW2011_GWA1_46_11</name>
    <dbReference type="NCBI Taxonomy" id="1618732"/>
    <lineage>
        <taxon>Bacteria</taxon>
        <taxon>Candidatus Nomuraibacteriota</taxon>
    </lineage>
</organism>
<dbReference type="CDD" id="cd03809">
    <property type="entry name" value="GT4_MtfB-like"/>
    <property type="match status" value="1"/>
</dbReference>
<comment type="caution">
    <text evidence="4">The sequence shown here is derived from an EMBL/GenBank/DDBJ whole genome shotgun (WGS) entry which is preliminary data.</text>
</comment>
<dbReference type="Pfam" id="PF00534">
    <property type="entry name" value="Glycos_transf_1"/>
    <property type="match status" value="1"/>
</dbReference>
<dbReference type="InterPro" id="IPR001296">
    <property type="entry name" value="Glyco_trans_1"/>
</dbReference>
<dbReference type="PANTHER" id="PTHR46401">
    <property type="entry name" value="GLYCOSYLTRANSFERASE WBBK-RELATED"/>
    <property type="match status" value="1"/>
</dbReference>